<keyword evidence="2" id="KW-1185">Reference proteome</keyword>
<reference evidence="1 2" key="1">
    <citation type="submission" date="2021-08" db="EMBL/GenBank/DDBJ databases">
        <authorList>
            <person name="Peeters C."/>
        </authorList>
    </citation>
    <scope>NUCLEOTIDE SEQUENCE [LARGE SCALE GENOMIC DNA]</scope>
    <source>
        <strain evidence="1 2">LMG 23994</strain>
    </source>
</reference>
<evidence type="ECO:0000313" key="2">
    <source>
        <dbReference type="Proteomes" id="UP000701702"/>
    </source>
</evidence>
<dbReference type="Proteomes" id="UP000701702">
    <property type="component" value="Unassembled WGS sequence"/>
</dbReference>
<comment type="caution">
    <text evidence="1">The sequence shown here is derived from an EMBL/GenBank/DDBJ whole genome shotgun (WGS) entry which is preliminary data.</text>
</comment>
<accession>A0ABN7ZEU5</accession>
<protein>
    <submittedName>
        <fullName evidence="1">Uncharacterized protein</fullName>
    </submittedName>
</protein>
<name>A0ABN7ZEU5_9BURK</name>
<organism evidence="1 2">
    <name type="scientific">Cupriavidus pinatubonensis</name>
    <dbReference type="NCBI Taxonomy" id="248026"/>
    <lineage>
        <taxon>Bacteria</taxon>
        <taxon>Pseudomonadati</taxon>
        <taxon>Pseudomonadota</taxon>
        <taxon>Betaproteobacteria</taxon>
        <taxon>Burkholderiales</taxon>
        <taxon>Burkholderiaceae</taxon>
        <taxon>Cupriavidus</taxon>
    </lineage>
</organism>
<sequence>MGIKKGYVVIPEFRVALPDRDGTKNIDLVWVTRKSGVGQRQDRESLQYWTLHAAFEIDACDVRNIEGKEFNRHIRDLPTIRNVDASDPISHFVVLYTAAYDRAWNNDRKSADDEIAERRGWARDSGVQVLDGRDLSVVRAIRQAASLST</sequence>
<gene>
    <name evidence="1" type="ORF">LMG23994_05086</name>
</gene>
<proteinExistence type="predicted"/>
<dbReference type="EMBL" id="CAJZAF010000034">
    <property type="protein sequence ID" value="CAG9183216.1"/>
    <property type="molecule type" value="Genomic_DNA"/>
</dbReference>
<evidence type="ECO:0000313" key="1">
    <source>
        <dbReference type="EMBL" id="CAG9183216.1"/>
    </source>
</evidence>